<evidence type="ECO:0008006" key="4">
    <source>
        <dbReference type="Google" id="ProtNLM"/>
    </source>
</evidence>
<keyword evidence="3" id="KW-1185">Reference proteome</keyword>
<organism evidence="2 3">
    <name type="scientific">Fluoribacter dumoffii</name>
    <dbReference type="NCBI Taxonomy" id="463"/>
    <lineage>
        <taxon>Bacteria</taxon>
        <taxon>Pseudomonadati</taxon>
        <taxon>Pseudomonadota</taxon>
        <taxon>Gammaproteobacteria</taxon>
        <taxon>Legionellales</taxon>
        <taxon>Legionellaceae</taxon>
        <taxon>Fluoribacter</taxon>
    </lineage>
</organism>
<sequence length="66" mass="6369">MKKSTMAVAALLTVLAAPVVSVAYADDTTSAPTSTCKGCKGCKGCNGCAGCKGCNGCKGCKGCSGE</sequence>
<dbReference type="GeneID" id="93294516"/>
<dbReference type="Proteomes" id="UP000254554">
    <property type="component" value="Unassembled WGS sequence"/>
</dbReference>
<proteinExistence type="predicted"/>
<name>A0A377GAI7_9GAMM</name>
<feature type="chain" id="PRO_5017002968" description="Metallothionein" evidence="1">
    <location>
        <begin position="26"/>
        <end position="66"/>
    </location>
</feature>
<protein>
    <recommendedName>
        <fullName evidence="4">Metallothionein</fullName>
    </recommendedName>
</protein>
<dbReference type="EMBL" id="UGGT01000001">
    <property type="protein sequence ID" value="STO21480.1"/>
    <property type="molecule type" value="Genomic_DNA"/>
</dbReference>
<dbReference type="RefSeq" id="WP_010653757.1">
    <property type="nucleotide sequence ID" value="NZ_JAPHOO010000001.1"/>
</dbReference>
<dbReference type="AlphaFoldDB" id="A0A377GAI7"/>
<keyword evidence="1" id="KW-0732">Signal</keyword>
<dbReference type="STRING" id="1094715.GCA_000236165_00876"/>
<reference evidence="2 3" key="1">
    <citation type="submission" date="2018-06" db="EMBL/GenBank/DDBJ databases">
        <authorList>
            <consortium name="Pathogen Informatics"/>
            <person name="Doyle S."/>
        </authorList>
    </citation>
    <scope>NUCLEOTIDE SEQUENCE [LARGE SCALE GENOMIC DNA]</scope>
    <source>
        <strain evidence="2 3">NCTC11370</strain>
    </source>
</reference>
<gene>
    <name evidence="2" type="ORF">NCTC11370_01547</name>
</gene>
<feature type="signal peptide" evidence="1">
    <location>
        <begin position="1"/>
        <end position="25"/>
    </location>
</feature>
<evidence type="ECO:0000313" key="3">
    <source>
        <dbReference type="Proteomes" id="UP000254554"/>
    </source>
</evidence>
<evidence type="ECO:0000313" key="2">
    <source>
        <dbReference type="EMBL" id="STO21480.1"/>
    </source>
</evidence>
<evidence type="ECO:0000256" key="1">
    <source>
        <dbReference type="SAM" id="SignalP"/>
    </source>
</evidence>
<accession>A0A377GAI7</accession>